<evidence type="ECO:0000256" key="7">
    <source>
        <dbReference type="ARBA" id="ARBA00022723"/>
    </source>
</evidence>
<evidence type="ECO:0000256" key="10">
    <source>
        <dbReference type="ARBA" id="ARBA00022884"/>
    </source>
</evidence>
<dbReference type="GO" id="GO:0046872">
    <property type="term" value="F:metal ion binding"/>
    <property type="evidence" value="ECO:0007669"/>
    <property type="project" value="UniProtKB-KW"/>
</dbReference>
<dbReference type="EMBL" id="DTGD01000081">
    <property type="protein sequence ID" value="HGB35686.1"/>
    <property type="molecule type" value="Genomic_DNA"/>
</dbReference>
<dbReference type="PANTHER" id="PTHR47545">
    <property type="entry name" value="MULTIFUNCTIONAL CCA PROTEIN"/>
    <property type="match status" value="1"/>
</dbReference>
<keyword evidence="5" id="KW-0819">tRNA processing</keyword>
<keyword evidence="8" id="KW-0547">Nucleotide-binding</keyword>
<evidence type="ECO:0000256" key="11">
    <source>
        <dbReference type="RuleBase" id="RU003953"/>
    </source>
</evidence>
<dbReference type="AlphaFoldDB" id="A0A7V3KMV6"/>
<keyword evidence="10 11" id="KW-0694">RNA-binding</keyword>
<dbReference type="GO" id="GO:0000166">
    <property type="term" value="F:nucleotide binding"/>
    <property type="evidence" value="ECO:0007669"/>
    <property type="project" value="UniProtKB-KW"/>
</dbReference>
<proteinExistence type="inferred from homology"/>
<evidence type="ECO:0000256" key="2">
    <source>
        <dbReference type="ARBA" id="ARBA00007265"/>
    </source>
</evidence>
<keyword evidence="7" id="KW-0479">Metal-binding</keyword>
<dbReference type="Pfam" id="PF01743">
    <property type="entry name" value="PolyA_pol"/>
    <property type="match status" value="1"/>
</dbReference>
<dbReference type="PANTHER" id="PTHR47545:SF2">
    <property type="entry name" value="CC-ADDING TRNA NUCLEOTIDYLTRANSFERASE"/>
    <property type="match status" value="1"/>
</dbReference>
<dbReference type="InterPro" id="IPR032828">
    <property type="entry name" value="PolyA_RNA-bd"/>
</dbReference>
<evidence type="ECO:0000256" key="9">
    <source>
        <dbReference type="ARBA" id="ARBA00022842"/>
    </source>
</evidence>
<keyword evidence="6" id="KW-0548">Nucleotidyltransferase</keyword>
<evidence type="ECO:0000256" key="8">
    <source>
        <dbReference type="ARBA" id="ARBA00022741"/>
    </source>
</evidence>
<reference evidence="13" key="1">
    <citation type="journal article" date="2020" name="mSystems">
        <title>Genome- and Community-Level Interaction Insights into Carbon Utilization and Element Cycling Functions of Hydrothermarchaeota in Hydrothermal Sediment.</title>
        <authorList>
            <person name="Zhou Z."/>
            <person name="Liu Y."/>
            <person name="Xu W."/>
            <person name="Pan J."/>
            <person name="Luo Z.H."/>
            <person name="Li M."/>
        </authorList>
    </citation>
    <scope>NUCLEOTIDE SEQUENCE [LARGE SCALE GENOMIC DNA]</scope>
    <source>
        <strain evidence="13">SpSt-754</strain>
    </source>
</reference>
<dbReference type="Gene3D" id="3.30.460.10">
    <property type="entry name" value="Beta Polymerase, domain 2"/>
    <property type="match status" value="1"/>
</dbReference>
<keyword evidence="9" id="KW-0460">Magnesium</keyword>
<dbReference type="InterPro" id="IPR006675">
    <property type="entry name" value="HDIG_dom"/>
</dbReference>
<dbReference type="GO" id="GO:0000049">
    <property type="term" value="F:tRNA binding"/>
    <property type="evidence" value="ECO:0007669"/>
    <property type="project" value="UniProtKB-KW"/>
</dbReference>
<dbReference type="CDD" id="cd05398">
    <property type="entry name" value="NT_ClassII-CCAase"/>
    <property type="match status" value="1"/>
</dbReference>
<dbReference type="NCBIfam" id="TIGR00277">
    <property type="entry name" value="HDIG"/>
    <property type="match status" value="1"/>
</dbReference>
<dbReference type="PROSITE" id="PS51831">
    <property type="entry name" value="HD"/>
    <property type="match status" value="1"/>
</dbReference>
<accession>A0A7V3KMV6</accession>
<dbReference type="Pfam" id="PF12627">
    <property type="entry name" value="PolyA_pol_RNAbd"/>
    <property type="match status" value="1"/>
</dbReference>
<dbReference type="InterPro" id="IPR006674">
    <property type="entry name" value="HD_domain"/>
</dbReference>
<gene>
    <name evidence="13" type="ORF">ENV38_02115</name>
</gene>
<keyword evidence="4 11" id="KW-0808">Transferase</keyword>
<evidence type="ECO:0000313" key="13">
    <source>
        <dbReference type="EMBL" id="HGB35686.1"/>
    </source>
</evidence>
<sequence>MDFAVKVPTIDEEILESFQIYLVGGSLRDLMLGRSVTDYDLVVEGNLNQFLRFYKKKYPDSTLFPLSEEDQEYRVVIKEDLWLDINSIKGKDIYEDLKRRDFTINAMALDLRRGNIIDPTGGRRDVEQKVIRIISPFNLIEDPLRILRAYRFNAVLGFEIESNTRFYLKELSPLVSFKLIAGERIRYELFVILSTRDSAHTINLMADDGVLFSLFPELSPMKHTSQRYYNEQNLLYHTINALTNFERLLAEKGTEYEQELVWIYKLAILLHDVGKPQTISFDEEGNTHFYGHDRIGAEIVESVAERLRLSKKERNILKKLVKHHMYPHLLAAQQVLTERAVNRYLRRMEELAFPLLDMAVADALASPPRGEGILPYHEFRQKIYKVLEEKAKVTQGRLITGDDLIALGLKPGPIFRKILAEIDDLVAEGKVRSKEDALDYVRENYLQ</sequence>
<dbReference type="InterPro" id="IPR043519">
    <property type="entry name" value="NT_sf"/>
</dbReference>
<dbReference type="InterPro" id="IPR003607">
    <property type="entry name" value="HD/PDEase_dom"/>
</dbReference>
<evidence type="ECO:0000259" key="12">
    <source>
        <dbReference type="PROSITE" id="PS51831"/>
    </source>
</evidence>
<name>A0A7V3KMV6_UNCW3</name>
<protein>
    <submittedName>
        <fullName evidence="13">CCA tRNA nucleotidyltransferase</fullName>
    </submittedName>
</protein>
<evidence type="ECO:0000256" key="4">
    <source>
        <dbReference type="ARBA" id="ARBA00022679"/>
    </source>
</evidence>
<dbReference type="SUPFAM" id="SSF81301">
    <property type="entry name" value="Nucleotidyltransferase"/>
    <property type="match status" value="1"/>
</dbReference>
<feature type="domain" description="HD" evidence="12">
    <location>
        <begin position="234"/>
        <end position="344"/>
    </location>
</feature>
<dbReference type="SUPFAM" id="SSF81891">
    <property type="entry name" value="Poly A polymerase C-terminal region-like"/>
    <property type="match status" value="1"/>
</dbReference>
<evidence type="ECO:0000256" key="6">
    <source>
        <dbReference type="ARBA" id="ARBA00022695"/>
    </source>
</evidence>
<dbReference type="InterPro" id="IPR002646">
    <property type="entry name" value="PolA_pol_head_dom"/>
</dbReference>
<dbReference type="InterPro" id="IPR050124">
    <property type="entry name" value="tRNA_CCA-adding_enzyme"/>
</dbReference>
<evidence type="ECO:0000256" key="5">
    <source>
        <dbReference type="ARBA" id="ARBA00022694"/>
    </source>
</evidence>
<keyword evidence="3" id="KW-0820">tRNA-binding</keyword>
<dbReference type="Gene3D" id="1.10.3090.10">
    <property type="entry name" value="cca-adding enzyme, domain 2"/>
    <property type="match status" value="1"/>
</dbReference>
<comment type="similarity">
    <text evidence="2 11">Belongs to the tRNA nucleotidyltransferase/poly(A) polymerase family.</text>
</comment>
<comment type="cofactor">
    <cofactor evidence="1">
        <name>Mg(2+)</name>
        <dbReference type="ChEBI" id="CHEBI:18420"/>
    </cofactor>
</comment>
<dbReference type="GO" id="GO:0016779">
    <property type="term" value="F:nucleotidyltransferase activity"/>
    <property type="evidence" value="ECO:0007669"/>
    <property type="project" value="UniProtKB-KW"/>
</dbReference>
<dbReference type="Pfam" id="PF01966">
    <property type="entry name" value="HD"/>
    <property type="match status" value="1"/>
</dbReference>
<dbReference type="GO" id="GO:0008033">
    <property type="term" value="P:tRNA processing"/>
    <property type="evidence" value="ECO:0007669"/>
    <property type="project" value="UniProtKB-KW"/>
</dbReference>
<comment type="caution">
    <text evidence="13">The sequence shown here is derived from an EMBL/GenBank/DDBJ whole genome shotgun (WGS) entry which is preliminary data.</text>
</comment>
<evidence type="ECO:0000256" key="1">
    <source>
        <dbReference type="ARBA" id="ARBA00001946"/>
    </source>
</evidence>
<evidence type="ECO:0000256" key="3">
    <source>
        <dbReference type="ARBA" id="ARBA00022555"/>
    </source>
</evidence>
<organism evidence="13">
    <name type="scientific">candidate division WOR-3 bacterium</name>
    <dbReference type="NCBI Taxonomy" id="2052148"/>
    <lineage>
        <taxon>Bacteria</taxon>
        <taxon>Bacteria division WOR-3</taxon>
    </lineage>
</organism>
<dbReference type="CDD" id="cd00077">
    <property type="entry name" value="HDc"/>
    <property type="match status" value="1"/>
</dbReference>